<name>A0A914CFX5_9BILA</name>
<protein>
    <submittedName>
        <fullName evidence="3">Fungal lipase-like domain-containing protein</fullName>
    </submittedName>
</protein>
<dbReference type="SUPFAM" id="SSF53474">
    <property type="entry name" value="alpha/beta-Hydrolases"/>
    <property type="match status" value="1"/>
</dbReference>
<evidence type="ECO:0000313" key="3">
    <source>
        <dbReference type="WBParaSite" id="ACRNAN_scaffold10288.g27929.t1"/>
    </source>
</evidence>
<dbReference type="GO" id="GO:0006629">
    <property type="term" value="P:lipid metabolic process"/>
    <property type="evidence" value="ECO:0007669"/>
    <property type="project" value="InterPro"/>
</dbReference>
<dbReference type="PANTHER" id="PTHR45908">
    <property type="entry name" value="PROTEIN CBG11750-RELATED"/>
    <property type="match status" value="1"/>
</dbReference>
<dbReference type="AlphaFoldDB" id="A0A914CFX5"/>
<accession>A0A914CFX5</accession>
<dbReference type="CDD" id="cd00519">
    <property type="entry name" value="Lipase_3"/>
    <property type="match status" value="1"/>
</dbReference>
<dbReference type="WBParaSite" id="ACRNAN_scaffold10288.g27929.t1">
    <property type="protein sequence ID" value="ACRNAN_scaffold10288.g27929.t1"/>
    <property type="gene ID" value="ACRNAN_scaffold10288.g27929"/>
</dbReference>
<dbReference type="InterPro" id="IPR002921">
    <property type="entry name" value="Fungal_lipase-type"/>
</dbReference>
<proteinExistence type="predicted"/>
<dbReference type="Proteomes" id="UP000887540">
    <property type="component" value="Unplaced"/>
</dbReference>
<feature type="domain" description="Fungal lipase-type" evidence="1">
    <location>
        <begin position="39"/>
        <end position="149"/>
    </location>
</feature>
<reference evidence="3" key="1">
    <citation type="submission" date="2022-11" db="UniProtKB">
        <authorList>
            <consortium name="WormBaseParasite"/>
        </authorList>
    </citation>
    <scope>IDENTIFICATION</scope>
</reference>
<evidence type="ECO:0000313" key="2">
    <source>
        <dbReference type="Proteomes" id="UP000887540"/>
    </source>
</evidence>
<evidence type="ECO:0000259" key="1">
    <source>
        <dbReference type="Pfam" id="PF01764"/>
    </source>
</evidence>
<organism evidence="2 3">
    <name type="scientific">Acrobeloides nanus</name>
    <dbReference type="NCBI Taxonomy" id="290746"/>
    <lineage>
        <taxon>Eukaryota</taxon>
        <taxon>Metazoa</taxon>
        <taxon>Ecdysozoa</taxon>
        <taxon>Nematoda</taxon>
        <taxon>Chromadorea</taxon>
        <taxon>Rhabditida</taxon>
        <taxon>Tylenchina</taxon>
        <taxon>Cephalobomorpha</taxon>
        <taxon>Cephaloboidea</taxon>
        <taxon>Cephalobidae</taxon>
        <taxon>Acrobeloides</taxon>
    </lineage>
</organism>
<dbReference type="Pfam" id="PF01764">
    <property type="entry name" value="Lipase_3"/>
    <property type="match status" value="1"/>
</dbReference>
<sequence length="169" mass="19006">MIFHGSPKYKKSYDHAVTKDGMHGGRTVMAPEDYNYTVPFPGGGTVHQFYYNGLLTIWNGGLRDALFSAKNANPTYELWVTGISMGGALAGMAAPYISQMGYYPPNQIKMISFGELRIGYMDFATRYETLVPFAYRVVHRNDAIPHRIPLDAGYRHHKNEKAYGLETIT</sequence>
<dbReference type="Gene3D" id="3.40.50.1820">
    <property type="entry name" value="alpha/beta hydrolase"/>
    <property type="match status" value="1"/>
</dbReference>
<dbReference type="InterPro" id="IPR029058">
    <property type="entry name" value="AB_hydrolase_fold"/>
</dbReference>
<keyword evidence="2" id="KW-1185">Reference proteome</keyword>